<protein>
    <submittedName>
        <fullName evidence="3">Uncharacterized protein</fullName>
    </submittedName>
</protein>
<keyword evidence="4" id="KW-1185">Reference proteome</keyword>
<accession>A0A0J8B6H5</accession>
<name>A0A0J8B6H5_BETVV</name>
<sequence>MQSFKDVLLEAENGPGALDGSGTPLGAPAGSGSAAGISLPSHGGKGKGLVLAHPVIELDSSDDEVGTEAISAIPPPLHAGKQLGSVELSAPVPVSFSATVTVVIVVLVLSARTISAKKWDEGVPFL</sequence>
<keyword evidence="2" id="KW-1133">Transmembrane helix</keyword>
<dbReference type="AlphaFoldDB" id="A0A0J8B6H5"/>
<evidence type="ECO:0000256" key="2">
    <source>
        <dbReference type="SAM" id="Phobius"/>
    </source>
</evidence>
<keyword evidence="2" id="KW-0472">Membrane</keyword>
<feature type="transmembrane region" description="Helical" evidence="2">
    <location>
        <begin position="90"/>
        <end position="109"/>
    </location>
</feature>
<gene>
    <name evidence="3" type="ORF">BVRB_008550</name>
</gene>
<dbReference type="EMBL" id="KQ090475">
    <property type="protein sequence ID" value="KMS95397.1"/>
    <property type="molecule type" value="Genomic_DNA"/>
</dbReference>
<evidence type="ECO:0000256" key="1">
    <source>
        <dbReference type="SAM" id="MobiDB-lite"/>
    </source>
</evidence>
<dbReference type="Gramene" id="KMS95397">
    <property type="protein sequence ID" value="KMS95397"/>
    <property type="gene ID" value="BVRB_008550"/>
</dbReference>
<dbReference type="Proteomes" id="UP000035740">
    <property type="component" value="Unassembled WGS sequence"/>
</dbReference>
<feature type="region of interest" description="Disordered" evidence="1">
    <location>
        <begin position="12"/>
        <end position="45"/>
    </location>
</feature>
<evidence type="ECO:0000313" key="4">
    <source>
        <dbReference type="Proteomes" id="UP000035740"/>
    </source>
</evidence>
<feature type="compositionally biased region" description="Low complexity" evidence="1">
    <location>
        <begin position="20"/>
        <end position="41"/>
    </location>
</feature>
<evidence type="ECO:0000313" key="3">
    <source>
        <dbReference type="EMBL" id="KMS95397.1"/>
    </source>
</evidence>
<organism evidence="3 4">
    <name type="scientific">Beta vulgaris subsp. vulgaris</name>
    <name type="common">Beet</name>
    <dbReference type="NCBI Taxonomy" id="3555"/>
    <lineage>
        <taxon>Eukaryota</taxon>
        <taxon>Viridiplantae</taxon>
        <taxon>Streptophyta</taxon>
        <taxon>Embryophyta</taxon>
        <taxon>Tracheophyta</taxon>
        <taxon>Spermatophyta</taxon>
        <taxon>Magnoliopsida</taxon>
        <taxon>eudicotyledons</taxon>
        <taxon>Gunneridae</taxon>
        <taxon>Pentapetalae</taxon>
        <taxon>Caryophyllales</taxon>
        <taxon>Chenopodiaceae</taxon>
        <taxon>Betoideae</taxon>
        <taxon>Beta</taxon>
    </lineage>
</organism>
<proteinExistence type="predicted"/>
<keyword evidence="2" id="KW-0812">Transmembrane</keyword>
<reference evidence="3 4" key="1">
    <citation type="journal article" date="2014" name="Nature">
        <title>The genome of the recently domesticated crop plant sugar beet (Beta vulgaris).</title>
        <authorList>
            <person name="Dohm J.C."/>
            <person name="Minoche A.E."/>
            <person name="Holtgrawe D."/>
            <person name="Capella-Gutierrez S."/>
            <person name="Zakrzewski F."/>
            <person name="Tafer H."/>
            <person name="Rupp O."/>
            <person name="Sorensen T.R."/>
            <person name="Stracke R."/>
            <person name="Reinhardt R."/>
            <person name="Goesmann A."/>
            <person name="Kraft T."/>
            <person name="Schulz B."/>
            <person name="Stadler P.F."/>
            <person name="Schmidt T."/>
            <person name="Gabaldon T."/>
            <person name="Lehrach H."/>
            <person name="Weisshaar B."/>
            <person name="Himmelbauer H."/>
        </authorList>
    </citation>
    <scope>NUCLEOTIDE SEQUENCE [LARGE SCALE GENOMIC DNA]</scope>
    <source>
        <tissue evidence="3">Taproot</tissue>
    </source>
</reference>